<dbReference type="AlphaFoldDB" id="K1TVC8"/>
<keyword evidence="1" id="KW-0808">Transferase</keyword>
<dbReference type="EMBL" id="AJWZ01000395">
    <property type="protein sequence ID" value="EKC76997.1"/>
    <property type="molecule type" value="Genomic_DNA"/>
</dbReference>
<name>K1TVC8_9ZZZZ</name>
<dbReference type="GO" id="GO:0016740">
    <property type="term" value="F:transferase activity"/>
    <property type="evidence" value="ECO:0007669"/>
    <property type="project" value="UniProtKB-KW"/>
</dbReference>
<evidence type="ECO:0000313" key="1">
    <source>
        <dbReference type="EMBL" id="EKC76997.1"/>
    </source>
</evidence>
<comment type="caution">
    <text evidence="1">The sequence shown here is derived from an EMBL/GenBank/DDBJ whole genome shotgun (WGS) entry which is preliminary data.</text>
</comment>
<gene>
    <name evidence="1" type="ORF">OBE_00571</name>
</gene>
<reference evidence="1" key="1">
    <citation type="journal article" date="2013" name="Environ. Microbiol.">
        <title>Microbiota from the distal guts of lean and obese adolescents exhibit partial functional redundancy besides clear differences in community structure.</title>
        <authorList>
            <person name="Ferrer M."/>
            <person name="Ruiz A."/>
            <person name="Lanza F."/>
            <person name="Haange S.B."/>
            <person name="Oberbach A."/>
            <person name="Till H."/>
            <person name="Bargiela R."/>
            <person name="Campoy C."/>
            <person name="Segura M.T."/>
            <person name="Richter M."/>
            <person name="von Bergen M."/>
            <person name="Seifert J."/>
            <person name="Suarez A."/>
        </authorList>
    </citation>
    <scope>NUCLEOTIDE SEQUENCE</scope>
</reference>
<sequence length="149" mass="17436">MKEKKKLNIKGTVLDRYQLEQYLEKIASDHILTEKSAKDTYPIPRLKENFFVIKEIYKLLNEQIKQGIPIHPAGEWILDNLYVIEEIVKNISKELTLKKYTDFLGLANGRFKGFARVYVLATEMVAYTDGKINSENLEYMLQAYQTKKL</sequence>
<proteinExistence type="predicted"/>
<accession>K1TVC8</accession>
<protein>
    <submittedName>
        <fullName evidence="1">Glycosyltransferase 36</fullName>
    </submittedName>
</protein>
<organism evidence="1">
    <name type="scientific">human gut metagenome</name>
    <dbReference type="NCBI Taxonomy" id="408170"/>
    <lineage>
        <taxon>unclassified sequences</taxon>
        <taxon>metagenomes</taxon>
        <taxon>organismal metagenomes</taxon>
    </lineage>
</organism>